<feature type="compositionally biased region" description="Basic and acidic residues" evidence="1">
    <location>
        <begin position="298"/>
        <end position="310"/>
    </location>
</feature>
<reference evidence="2 3" key="1">
    <citation type="submission" date="2016-12" db="EMBL/GenBank/DDBJ databases">
        <title>Domibacillus antri genome sequencing.</title>
        <authorList>
            <person name="Verma A."/>
            <person name="Krishnamurthi S."/>
        </authorList>
    </citation>
    <scope>NUCLEOTIDE SEQUENCE [LARGE SCALE GENOMIC DNA]</scope>
    <source>
        <strain evidence="2 3">XD80</strain>
    </source>
</reference>
<evidence type="ECO:0000313" key="2">
    <source>
        <dbReference type="EMBL" id="OLN21759.1"/>
    </source>
</evidence>
<feature type="compositionally biased region" description="Basic and acidic residues" evidence="1">
    <location>
        <begin position="152"/>
        <end position="175"/>
    </location>
</feature>
<feature type="compositionally biased region" description="Basic residues" evidence="1">
    <location>
        <begin position="242"/>
        <end position="255"/>
    </location>
</feature>
<dbReference type="AlphaFoldDB" id="A0A1Q8Q325"/>
<sequence>MSGPYFSETLTALIGYSIGVFSGDGIILKGSLVDVKQDYLILQNEKGDYFYHHLDQIKSVSKNAKDRQTKKITRDFLRAENLHDILEQCKYSWVTINCHNDQMLTGFLSSVFEDHLILISGEETIIMQTAYINNIFQGFYERTDSDAANNSHENKEAADNETEDTKELNEKKERSASQQDEEKDVQNEDHEEKEEEGKEEWEASSEKKEERTEEKCAVTADVSPANKTIRMKKETPFDFKLSGRKLRLNITKGKKTAASDSKPSHTDDKKTQSRSADLSPEKDACVQKSRPVKKMKINKKDRSPQTEEKQSAAPTVLQITENIHGFLQPLLTQEEKERILEAQYYSLMKQAEKDYMKLRKKRLNREKMKK</sequence>
<dbReference type="Pfam" id="PF10842">
    <property type="entry name" value="DUF2642"/>
    <property type="match status" value="1"/>
</dbReference>
<dbReference type="STRING" id="1714264.BTO30_12930"/>
<feature type="compositionally biased region" description="Basic and acidic residues" evidence="1">
    <location>
        <begin position="200"/>
        <end position="216"/>
    </location>
</feature>
<evidence type="ECO:0008006" key="4">
    <source>
        <dbReference type="Google" id="ProtNLM"/>
    </source>
</evidence>
<name>A0A1Q8Q325_9BACI</name>
<organism evidence="2 3">
    <name type="scientific">Domibacillus antri</name>
    <dbReference type="NCBI Taxonomy" id="1714264"/>
    <lineage>
        <taxon>Bacteria</taxon>
        <taxon>Bacillati</taxon>
        <taxon>Bacillota</taxon>
        <taxon>Bacilli</taxon>
        <taxon>Bacillales</taxon>
        <taxon>Bacillaceae</taxon>
        <taxon>Domibacillus</taxon>
    </lineage>
</organism>
<protein>
    <recommendedName>
        <fullName evidence="4">DUF2642 domain-containing protein</fullName>
    </recommendedName>
</protein>
<evidence type="ECO:0000313" key="3">
    <source>
        <dbReference type="Proteomes" id="UP000185568"/>
    </source>
</evidence>
<dbReference type="OrthoDB" id="2965981at2"/>
<accession>A0A1Q8Q325</accession>
<dbReference type="Proteomes" id="UP000185568">
    <property type="component" value="Unassembled WGS sequence"/>
</dbReference>
<comment type="caution">
    <text evidence="2">The sequence shown here is derived from an EMBL/GenBank/DDBJ whole genome shotgun (WGS) entry which is preliminary data.</text>
</comment>
<dbReference type="RefSeq" id="WP_075399143.1">
    <property type="nucleotide sequence ID" value="NZ_MSDU01000031.1"/>
</dbReference>
<feature type="compositionally biased region" description="Basic and acidic residues" evidence="1">
    <location>
        <begin position="262"/>
        <end position="271"/>
    </location>
</feature>
<dbReference type="InterPro" id="IPR020139">
    <property type="entry name" value="DUF2642"/>
</dbReference>
<proteinExistence type="predicted"/>
<feature type="region of interest" description="Disordered" evidence="1">
    <location>
        <begin position="146"/>
        <end position="316"/>
    </location>
</feature>
<dbReference type="EMBL" id="MSDU01000031">
    <property type="protein sequence ID" value="OLN21759.1"/>
    <property type="molecule type" value="Genomic_DNA"/>
</dbReference>
<gene>
    <name evidence="2" type="ORF">BTO30_12930</name>
</gene>
<evidence type="ECO:0000256" key="1">
    <source>
        <dbReference type="SAM" id="MobiDB-lite"/>
    </source>
</evidence>
<keyword evidence="3" id="KW-1185">Reference proteome</keyword>